<evidence type="ECO:0000256" key="1">
    <source>
        <dbReference type="ARBA" id="ARBA00004141"/>
    </source>
</evidence>
<organism evidence="7 8">
    <name type="scientific">Sphingobacterium paucimobilis HER1398</name>
    <dbReference type="NCBI Taxonomy" id="1346330"/>
    <lineage>
        <taxon>Bacteria</taxon>
        <taxon>Pseudomonadati</taxon>
        <taxon>Bacteroidota</taxon>
        <taxon>Sphingobacteriia</taxon>
        <taxon>Sphingobacteriales</taxon>
        <taxon>Sphingobacteriaceae</taxon>
        <taxon>Sphingobacterium</taxon>
    </lineage>
</organism>
<keyword evidence="8" id="KW-1185">Reference proteome</keyword>
<feature type="transmembrane region" description="Helical" evidence="5">
    <location>
        <begin position="73"/>
        <end position="91"/>
    </location>
</feature>
<dbReference type="PATRIC" id="fig|1346330.5.peg.1732"/>
<dbReference type="RefSeq" id="WP_021069909.1">
    <property type="nucleotide sequence ID" value="NZ_ATDL01000014.1"/>
</dbReference>
<evidence type="ECO:0000313" key="7">
    <source>
        <dbReference type="EMBL" id="ERJ59576.1"/>
    </source>
</evidence>
<proteinExistence type="predicted"/>
<gene>
    <name evidence="7" type="ORF">M472_12420</name>
</gene>
<feature type="domain" description="Methylamine utilisation protein MauE" evidence="6">
    <location>
        <begin position="1"/>
        <end position="91"/>
    </location>
</feature>
<comment type="caution">
    <text evidence="7">The sequence shown here is derived from an EMBL/GenBank/DDBJ whole genome shotgun (WGS) entry which is preliminary data.</text>
</comment>
<dbReference type="OrthoDB" id="8161897at2"/>
<evidence type="ECO:0000259" key="6">
    <source>
        <dbReference type="Pfam" id="PF07291"/>
    </source>
</evidence>
<dbReference type="EMBL" id="ATDL01000014">
    <property type="protein sequence ID" value="ERJ59576.1"/>
    <property type="molecule type" value="Genomic_DNA"/>
</dbReference>
<evidence type="ECO:0000256" key="3">
    <source>
        <dbReference type="ARBA" id="ARBA00022989"/>
    </source>
</evidence>
<evidence type="ECO:0000256" key="4">
    <source>
        <dbReference type="ARBA" id="ARBA00023136"/>
    </source>
</evidence>
<dbReference type="InterPro" id="IPR009908">
    <property type="entry name" value="Methylamine_util_MauE"/>
</dbReference>
<keyword evidence="3 5" id="KW-1133">Transmembrane helix</keyword>
<comment type="subcellular location">
    <subcellularLocation>
        <location evidence="1">Membrane</location>
        <topology evidence="1">Multi-pass membrane protein</topology>
    </subcellularLocation>
</comment>
<dbReference type="Proteomes" id="UP000016584">
    <property type="component" value="Unassembled WGS sequence"/>
</dbReference>
<keyword evidence="4 5" id="KW-0472">Membrane</keyword>
<dbReference type="GO" id="GO:0016020">
    <property type="term" value="C:membrane"/>
    <property type="evidence" value="ECO:0007669"/>
    <property type="project" value="UniProtKB-SubCell"/>
</dbReference>
<feature type="transmembrane region" description="Helical" evidence="5">
    <location>
        <begin position="97"/>
        <end position="112"/>
    </location>
</feature>
<dbReference type="eggNOG" id="ENOG5031R64">
    <property type="taxonomic scope" value="Bacteria"/>
</dbReference>
<feature type="transmembrane region" description="Helical" evidence="5">
    <location>
        <begin position="46"/>
        <end position="66"/>
    </location>
</feature>
<dbReference type="STRING" id="1346330.M472_12420"/>
<evidence type="ECO:0000256" key="2">
    <source>
        <dbReference type="ARBA" id="ARBA00022692"/>
    </source>
</evidence>
<dbReference type="GO" id="GO:0030416">
    <property type="term" value="P:methylamine metabolic process"/>
    <property type="evidence" value="ECO:0007669"/>
    <property type="project" value="InterPro"/>
</dbReference>
<evidence type="ECO:0000256" key="5">
    <source>
        <dbReference type="SAM" id="Phobius"/>
    </source>
</evidence>
<dbReference type="Pfam" id="PF07291">
    <property type="entry name" value="MauE"/>
    <property type="match status" value="1"/>
</dbReference>
<dbReference type="AlphaFoldDB" id="U2HCX1"/>
<name>U2HCX1_9SPHI</name>
<reference evidence="7 8" key="1">
    <citation type="journal article" date="2013" name="Genome Announc.">
        <title>The Draft Genome Sequence of Sphingomonas paucimobilis Strain HER1398 (Proteobacteria), Host to the Giant PAU Phage, Indicates That It Is a Member of the Genus Sphingobacterium (Bacteroidetes).</title>
        <authorList>
            <person name="White R.A.III."/>
            <person name="Suttle C.A."/>
        </authorList>
    </citation>
    <scope>NUCLEOTIDE SEQUENCE [LARGE SCALE GENOMIC DNA]</scope>
    <source>
        <strain evidence="7 8">HER1398</strain>
    </source>
</reference>
<keyword evidence="2 5" id="KW-0812">Transmembrane</keyword>
<accession>U2HCX1</accession>
<sequence>MKVLKLIICSLFGLMFINAGLNKFFMYLPVPEMSAELRQVNEAFATIKWLMPLIATVEIIAGLLFIIPKTRALAAIMILPVMVGILLQHLIYAPEGLLMAIILLLINSWIIIENKKRYLPLIS</sequence>
<protein>
    <recommendedName>
        <fullName evidence="6">Methylamine utilisation protein MauE domain-containing protein</fullName>
    </recommendedName>
</protein>
<evidence type="ECO:0000313" key="8">
    <source>
        <dbReference type="Proteomes" id="UP000016584"/>
    </source>
</evidence>